<organism evidence="2 3">
    <name type="scientific">Pokkaliibacter plantistimulans</name>
    <dbReference type="NCBI Taxonomy" id="1635171"/>
    <lineage>
        <taxon>Bacteria</taxon>
        <taxon>Pseudomonadati</taxon>
        <taxon>Pseudomonadota</taxon>
        <taxon>Gammaproteobacteria</taxon>
        <taxon>Oceanospirillales</taxon>
        <taxon>Balneatrichaceae</taxon>
        <taxon>Pokkaliibacter</taxon>
    </lineage>
</organism>
<feature type="chain" id="PRO_5046051284" evidence="1">
    <location>
        <begin position="22"/>
        <end position="162"/>
    </location>
</feature>
<dbReference type="EMBL" id="LAPT01000012">
    <property type="protein sequence ID" value="PXF32649.1"/>
    <property type="molecule type" value="Genomic_DNA"/>
</dbReference>
<dbReference type="Proteomes" id="UP000248090">
    <property type="component" value="Unassembled WGS sequence"/>
</dbReference>
<gene>
    <name evidence="2" type="ORF">WH50_03475</name>
</gene>
<keyword evidence="1" id="KW-0732">Signal</keyword>
<name>A0ABX5M191_9GAMM</name>
<dbReference type="RefSeq" id="WP_110186052.1">
    <property type="nucleotide sequence ID" value="NZ_LAPT01000012.1"/>
</dbReference>
<proteinExistence type="predicted"/>
<comment type="caution">
    <text evidence="2">The sequence shown here is derived from an EMBL/GenBank/DDBJ whole genome shotgun (WGS) entry which is preliminary data.</text>
</comment>
<evidence type="ECO:0000256" key="1">
    <source>
        <dbReference type="SAM" id="SignalP"/>
    </source>
</evidence>
<evidence type="ECO:0000313" key="3">
    <source>
        <dbReference type="Proteomes" id="UP000248090"/>
    </source>
</evidence>
<reference evidence="2 3" key="1">
    <citation type="submission" date="2015-03" db="EMBL/GenBank/DDBJ databases">
        <authorList>
            <person name="Krishnan R."/>
            <person name="Midha S."/>
            <person name="Patil P.B."/>
            <person name="Rameshkumar N."/>
        </authorList>
    </citation>
    <scope>NUCLEOTIDE SEQUENCE [LARGE SCALE GENOMIC DNA]</scope>
    <source>
        <strain evidence="2 3">L1E11</strain>
    </source>
</reference>
<accession>A0ABX5M191</accession>
<protein>
    <submittedName>
        <fullName evidence="2">Uncharacterized protein</fullName>
    </submittedName>
</protein>
<feature type="signal peptide" evidence="1">
    <location>
        <begin position="1"/>
        <end position="21"/>
    </location>
</feature>
<sequence length="162" mass="17778">MKMKKALLMLWSSVVPLFAVADSDVSVEQGHEIYMTYSISPALGQQRYPDAEFVGMGSLAGYLAVTMGETPYRLVALPSHTLTYQDHYFTAINISNLEDAAVTPEVAEVWVRAGLLGDYRYQVSTNDAGQVSVFVMSDVPWITLLNPHAEQGQHVPMPVPGT</sequence>
<evidence type="ECO:0000313" key="2">
    <source>
        <dbReference type="EMBL" id="PXF32649.1"/>
    </source>
</evidence>
<keyword evidence="3" id="KW-1185">Reference proteome</keyword>